<sequence length="411" mass="41225">MDETPRSDLRRRPAVSGGTLLASGGPGGAGAGAEGGGSSDRGGTDSGGAFSPVLGGPGGLLGAGAGGGFAAARHKIMSAAGGSGGGGSSAAPSGPEAYAPGGGGGGAGAGAGAGRPQGPPDAAELAALQRERQGQRQGYSGDSGDTAGGGGSSSSSPSTSTRSRDYSRQPQQQPQQGGLQAAPGGGGGGGGGGKQLPPDFFLDEEAEAGRHPFPLPPAELIARARQVLAAGVARWPHLADDFEFSAPFIGPLGRDAFRRTMATLGLEAAFPDLAPRYHHFRVDPFRPNRVWFTLQGKLPFSIAPTGRHIAEPPQTASLAFNAAGQVSGHTMGYVMDRRIGNTGGLGGAVGLMWALGAPLPAPEGRPWSPSLQLRLLNSGGWLVQAAVYLCDRIAAALLPAAWLTRHRRNTM</sequence>
<dbReference type="AlphaFoldDB" id="A0A835SQG5"/>
<feature type="compositionally biased region" description="Basic and acidic residues" evidence="1">
    <location>
        <begin position="1"/>
        <end position="11"/>
    </location>
</feature>
<proteinExistence type="predicted"/>
<feature type="compositionally biased region" description="Low complexity" evidence="1">
    <location>
        <begin position="168"/>
        <end position="182"/>
    </location>
</feature>
<feature type="transmembrane region" description="Helical" evidence="2">
    <location>
        <begin position="339"/>
        <end position="361"/>
    </location>
</feature>
<dbReference type="OrthoDB" id="199820at2759"/>
<dbReference type="EMBL" id="JAEHOC010000069">
    <property type="protein sequence ID" value="KAG2424116.1"/>
    <property type="molecule type" value="Genomic_DNA"/>
</dbReference>
<evidence type="ECO:0000313" key="3">
    <source>
        <dbReference type="EMBL" id="KAG2424116.1"/>
    </source>
</evidence>
<comment type="caution">
    <text evidence="3">The sequence shown here is derived from an EMBL/GenBank/DDBJ whole genome shotgun (WGS) entry which is preliminary data.</text>
</comment>
<evidence type="ECO:0000256" key="1">
    <source>
        <dbReference type="SAM" id="MobiDB-lite"/>
    </source>
</evidence>
<keyword evidence="4" id="KW-1185">Reference proteome</keyword>
<evidence type="ECO:0000313" key="4">
    <source>
        <dbReference type="Proteomes" id="UP000650467"/>
    </source>
</evidence>
<feature type="compositionally biased region" description="Gly residues" evidence="1">
    <location>
        <begin position="100"/>
        <end position="115"/>
    </location>
</feature>
<accession>A0A835SQG5</accession>
<keyword evidence="2" id="KW-1133">Transmembrane helix</keyword>
<feature type="compositionally biased region" description="Gly residues" evidence="1">
    <location>
        <begin position="183"/>
        <end position="194"/>
    </location>
</feature>
<feature type="region of interest" description="Disordered" evidence="1">
    <location>
        <begin position="1"/>
        <end position="199"/>
    </location>
</feature>
<keyword evidence="2" id="KW-0472">Membrane</keyword>
<feature type="compositionally biased region" description="Gly residues" evidence="1">
    <location>
        <begin position="55"/>
        <end position="69"/>
    </location>
</feature>
<gene>
    <name evidence="3" type="ORF">HXX76_014790</name>
</gene>
<name>A0A835SQG5_CHLIN</name>
<evidence type="ECO:0000256" key="2">
    <source>
        <dbReference type="SAM" id="Phobius"/>
    </source>
</evidence>
<keyword evidence="2" id="KW-0812">Transmembrane</keyword>
<organism evidence="3 4">
    <name type="scientific">Chlamydomonas incerta</name>
    <dbReference type="NCBI Taxonomy" id="51695"/>
    <lineage>
        <taxon>Eukaryota</taxon>
        <taxon>Viridiplantae</taxon>
        <taxon>Chlorophyta</taxon>
        <taxon>core chlorophytes</taxon>
        <taxon>Chlorophyceae</taxon>
        <taxon>CS clade</taxon>
        <taxon>Chlamydomonadales</taxon>
        <taxon>Chlamydomonadaceae</taxon>
        <taxon>Chlamydomonas</taxon>
    </lineage>
</organism>
<feature type="transmembrane region" description="Helical" evidence="2">
    <location>
        <begin position="381"/>
        <end position="403"/>
    </location>
</feature>
<reference evidence="3" key="1">
    <citation type="journal article" date="2020" name="bioRxiv">
        <title>Comparative genomics of Chlamydomonas.</title>
        <authorList>
            <person name="Craig R.J."/>
            <person name="Hasan A.R."/>
            <person name="Ness R.W."/>
            <person name="Keightley P.D."/>
        </authorList>
    </citation>
    <scope>NUCLEOTIDE SEQUENCE</scope>
    <source>
        <strain evidence="3">SAG 7.73</strain>
    </source>
</reference>
<feature type="compositionally biased region" description="Low complexity" evidence="1">
    <location>
        <begin position="89"/>
        <end position="99"/>
    </location>
</feature>
<feature type="compositionally biased region" description="Gly residues" evidence="1">
    <location>
        <begin position="24"/>
        <end position="46"/>
    </location>
</feature>
<dbReference type="Proteomes" id="UP000650467">
    <property type="component" value="Unassembled WGS sequence"/>
</dbReference>
<protein>
    <submittedName>
        <fullName evidence="3">Uncharacterized protein</fullName>
    </submittedName>
</protein>